<keyword evidence="1" id="KW-0378">Hydrolase</keyword>
<name>F7ZFI1_ROSLO</name>
<dbReference type="SUPFAM" id="SSF53474">
    <property type="entry name" value="alpha/beta-Hydrolases"/>
    <property type="match status" value="1"/>
</dbReference>
<sequence length="266" mass="29536">MTLSYWNKQFQFSKLLPDFQNCLDGMQTRSENIADVLSLQRHAYGRHPRQWVELSGQPTRSNVLPVFIHGGYWRALEAKRHRFVLPPLKTLNGAVANVEYRLMPEVGLKDIVEDACAALQLLKQQTGCQLFPIGHSAGGHLAVMAARLLPDDVVGAMAISGLYELEPLHWSFLRDEIGLTTDSFEGCEPQKLWAGHDASHLVLAVGGNETAEFHRQAQVFAASRGAQVMQVPGAHHMSVLDDLAQTDGVLHEVLRELDPFKADRGL</sequence>
<dbReference type="Gene3D" id="3.40.50.1820">
    <property type="entry name" value="alpha/beta hydrolase"/>
    <property type="match status" value="1"/>
</dbReference>
<evidence type="ECO:0000259" key="2">
    <source>
        <dbReference type="Pfam" id="PF07859"/>
    </source>
</evidence>
<dbReference type="RefSeq" id="WP_013963865.1">
    <property type="nucleotide sequence ID" value="NC_015730.1"/>
</dbReference>
<dbReference type="AlphaFoldDB" id="F7ZFI1"/>
<evidence type="ECO:0000313" key="3">
    <source>
        <dbReference type="EMBL" id="AEI95986.1"/>
    </source>
</evidence>
<proteinExistence type="predicted"/>
<organism evidence="3 4">
    <name type="scientific">Roseobacter litoralis (strain ATCC 49566 / DSM 6996 / JCM 21268 / NBRC 15278 / OCh 149)</name>
    <dbReference type="NCBI Taxonomy" id="391595"/>
    <lineage>
        <taxon>Bacteria</taxon>
        <taxon>Pseudomonadati</taxon>
        <taxon>Pseudomonadota</taxon>
        <taxon>Alphaproteobacteria</taxon>
        <taxon>Rhodobacterales</taxon>
        <taxon>Roseobacteraceae</taxon>
        <taxon>Roseobacter</taxon>
    </lineage>
</organism>
<protein>
    <recommendedName>
        <fullName evidence="2">Alpha/beta hydrolase fold-3 domain-containing protein</fullName>
    </recommendedName>
</protein>
<dbReference type="Proteomes" id="UP000001353">
    <property type="component" value="Chromosome"/>
</dbReference>
<dbReference type="PANTHER" id="PTHR48081">
    <property type="entry name" value="AB HYDROLASE SUPERFAMILY PROTEIN C4A8.06C"/>
    <property type="match status" value="1"/>
</dbReference>
<dbReference type="EMBL" id="CP002623">
    <property type="protein sequence ID" value="AEI95986.1"/>
    <property type="molecule type" value="Genomic_DNA"/>
</dbReference>
<dbReference type="Pfam" id="PF07859">
    <property type="entry name" value="Abhydrolase_3"/>
    <property type="match status" value="1"/>
</dbReference>
<gene>
    <name evidence="3" type="ordered locus">RLO149_c040900</name>
</gene>
<reference evidence="3 4" key="1">
    <citation type="journal article" date="2011" name="BMC Genomics">
        <title>Comparative genome analysis and genome-guided physiological analysis of Roseobacter litoralis.</title>
        <authorList>
            <person name="Kalhoefer D."/>
            <person name="Thole S."/>
            <person name="Voget S."/>
            <person name="Lehmann R."/>
            <person name="Liesegang H."/>
            <person name="Wollher A."/>
            <person name="Daniel R."/>
            <person name="Simon M."/>
            <person name="Brinkhoff T."/>
        </authorList>
    </citation>
    <scope>NUCLEOTIDE SEQUENCE [LARGE SCALE GENOMIC DNA]</scope>
    <source>
        <strain evidence="4">ATCC 49566 / DSM 6996 / JCM 21268 / NBRC 15278 / OCh 149</strain>
    </source>
</reference>
<dbReference type="KEGG" id="rli:RLO149_c040900"/>
<evidence type="ECO:0000313" key="4">
    <source>
        <dbReference type="Proteomes" id="UP000001353"/>
    </source>
</evidence>
<dbReference type="InterPro" id="IPR029058">
    <property type="entry name" value="AB_hydrolase_fold"/>
</dbReference>
<dbReference type="HOGENOM" id="CLU_012494_4_7_5"/>
<dbReference type="OrthoDB" id="9771666at2"/>
<dbReference type="InterPro" id="IPR013094">
    <property type="entry name" value="AB_hydrolase_3"/>
</dbReference>
<dbReference type="eggNOG" id="COG0657">
    <property type="taxonomic scope" value="Bacteria"/>
</dbReference>
<dbReference type="GO" id="GO:0016787">
    <property type="term" value="F:hydrolase activity"/>
    <property type="evidence" value="ECO:0007669"/>
    <property type="project" value="UniProtKB-KW"/>
</dbReference>
<accession>F7ZFI1</accession>
<dbReference type="InterPro" id="IPR050300">
    <property type="entry name" value="GDXG_lipolytic_enzyme"/>
</dbReference>
<keyword evidence="4" id="KW-1185">Reference proteome</keyword>
<dbReference type="PANTHER" id="PTHR48081:SF33">
    <property type="entry name" value="KYNURENINE FORMAMIDASE"/>
    <property type="match status" value="1"/>
</dbReference>
<dbReference type="STRING" id="391595.RLO149_c040900"/>
<feature type="domain" description="Alpha/beta hydrolase fold-3" evidence="2">
    <location>
        <begin position="66"/>
        <end position="209"/>
    </location>
</feature>
<evidence type="ECO:0000256" key="1">
    <source>
        <dbReference type="ARBA" id="ARBA00022801"/>
    </source>
</evidence>